<proteinExistence type="predicted"/>
<gene>
    <name evidence="1" type="ORF">ACFQ4C_00405</name>
</gene>
<dbReference type="RefSeq" id="WP_265990236.1">
    <property type="nucleotide sequence ID" value="NZ_CP110973.1"/>
</dbReference>
<dbReference type="Proteomes" id="UP001597116">
    <property type="component" value="Unassembled WGS sequence"/>
</dbReference>
<protein>
    <submittedName>
        <fullName evidence="1">Uncharacterized protein</fullName>
    </submittedName>
</protein>
<sequence>MTILLITCDERGNKHQFSFGCSRLEVGFEMINVLVEQGEKLLQAQLNDQSGNMLLPVDAFDGASCLAPIKKLQKEWRSLLKKPLKPALTTVRKLQQEQINLTQKRLGNWEKKQESYTNLVTFLEKALQKAPHGGLLNHYQSLLKSTQRRLTLAQITCQLLSNRLSELREAN</sequence>
<evidence type="ECO:0000313" key="2">
    <source>
        <dbReference type="Proteomes" id="UP001597116"/>
    </source>
</evidence>
<comment type="caution">
    <text evidence="1">The sequence shown here is derived from an EMBL/GenBank/DDBJ whole genome shotgun (WGS) entry which is preliminary data.</text>
</comment>
<name>A0ABW3QD61_9BACT</name>
<reference evidence="2" key="1">
    <citation type="journal article" date="2019" name="Int. J. Syst. Evol. Microbiol.">
        <title>The Global Catalogue of Microorganisms (GCM) 10K type strain sequencing project: providing services to taxonomists for standard genome sequencing and annotation.</title>
        <authorList>
            <consortium name="The Broad Institute Genomics Platform"/>
            <consortium name="The Broad Institute Genome Sequencing Center for Infectious Disease"/>
            <person name="Wu L."/>
            <person name="Ma J."/>
        </authorList>
    </citation>
    <scope>NUCLEOTIDE SEQUENCE [LARGE SCALE GENOMIC DNA]</scope>
    <source>
        <strain evidence="2">CCUG 55608</strain>
    </source>
</reference>
<keyword evidence="2" id="KW-1185">Reference proteome</keyword>
<evidence type="ECO:0000313" key="1">
    <source>
        <dbReference type="EMBL" id="MFD1139544.1"/>
    </source>
</evidence>
<organism evidence="1 2">
    <name type="scientific">Larkinella insperata</name>
    <dbReference type="NCBI Taxonomy" id="332158"/>
    <lineage>
        <taxon>Bacteria</taxon>
        <taxon>Pseudomonadati</taxon>
        <taxon>Bacteroidota</taxon>
        <taxon>Cytophagia</taxon>
        <taxon>Cytophagales</taxon>
        <taxon>Spirosomataceae</taxon>
        <taxon>Larkinella</taxon>
    </lineage>
</organism>
<dbReference type="EMBL" id="JBHTLP010000001">
    <property type="protein sequence ID" value="MFD1139544.1"/>
    <property type="molecule type" value="Genomic_DNA"/>
</dbReference>
<accession>A0ABW3QD61</accession>